<name>A0A4Y1QZL0_PRUDU</name>
<accession>A0A4Y1QZL0</accession>
<keyword evidence="1 4" id="KW-0413">Isomerase</keyword>
<dbReference type="PROSITE" id="PS50059">
    <property type="entry name" value="FKBP_PPIASE"/>
    <property type="match status" value="1"/>
</dbReference>
<dbReference type="InterPro" id="IPR046357">
    <property type="entry name" value="PPIase_dom_sf"/>
</dbReference>
<dbReference type="GO" id="GO:0003755">
    <property type="term" value="F:peptidyl-prolyl cis-trans isomerase activity"/>
    <property type="evidence" value="ECO:0007669"/>
    <property type="project" value="UniProtKB-KW"/>
</dbReference>
<feature type="transmembrane region" description="Helical" evidence="2">
    <location>
        <begin position="20"/>
        <end position="37"/>
    </location>
</feature>
<comment type="catalytic activity">
    <reaction evidence="1">
        <text>[protein]-peptidylproline (omega=180) = [protein]-peptidylproline (omega=0)</text>
        <dbReference type="Rhea" id="RHEA:16237"/>
        <dbReference type="Rhea" id="RHEA-COMP:10747"/>
        <dbReference type="Rhea" id="RHEA-COMP:10748"/>
        <dbReference type="ChEBI" id="CHEBI:83833"/>
        <dbReference type="ChEBI" id="CHEBI:83834"/>
        <dbReference type="EC" id="5.2.1.8"/>
    </reaction>
</comment>
<evidence type="ECO:0000313" key="4">
    <source>
        <dbReference type="EMBL" id="BBG97306.1"/>
    </source>
</evidence>
<dbReference type="EC" id="5.2.1.8" evidence="1"/>
<protein>
    <recommendedName>
        <fullName evidence="1">peptidylprolyl isomerase</fullName>
        <ecNumber evidence="1">5.2.1.8</ecNumber>
    </recommendedName>
</protein>
<evidence type="ECO:0000256" key="2">
    <source>
        <dbReference type="SAM" id="Phobius"/>
    </source>
</evidence>
<dbReference type="Gene3D" id="3.10.50.40">
    <property type="match status" value="1"/>
</dbReference>
<dbReference type="InterPro" id="IPR001179">
    <property type="entry name" value="PPIase_FKBP_dom"/>
</dbReference>
<dbReference type="InterPro" id="IPR044239">
    <property type="entry name" value="FKBP20-2-like"/>
</dbReference>
<dbReference type="PANTHER" id="PTHR47414">
    <property type="entry name" value="PEPTIDYL-PROLYL CIS-TRANS ISOMERASE FKBP20-2, CHLOROPLASTIC"/>
    <property type="match status" value="1"/>
</dbReference>
<reference evidence="4" key="1">
    <citation type="journal article" date="2019" name="Science">
        <title>Mutation of a bHLH transcription factor allowed almond domestication.</title>
        <authorList>
            <person name="Sanchez-Perez R."/>
            <person name="Pavan S."/>
            <person name="Mazzeo R."/>
            <person name="Moldovan C."/>
            <person name="Aiese Cigliano R."/>
            <person name="Del Cueto J."/>
            <person name="Ricciardi F."/>
            <person name="Lotti C."/>
            <person name="Ricciardi L."/>
            <person name="Dicenta F."/>
            <person name="Lopez-Marques R.L."/>
            <person name="Lindberg Moller B."/>
        </authorList>
    </citation>
    <scope>NUCLEOTIDE SEQUENCE</scope>
</reference>
<feature type="domain" description="PPIase FKBP-type" evidence="3">
    <location>
        <begin position="173"/>
        <end position="212"/>
    </location>
</feature>
<keyword evidence="1" id="KW-0697">Rotamase</keyword>
<evidence type="ECO:0000259" key="3">
    <source>
        <dbReference type="PROSITE" id="PS50059"/>
    </source>
</evidence>
<dbReference type="PANTHER" id="PTHR47414:SF1">
    <property type="entry name" value="PEPTIDYL-PROLYL CIS-TRANS ISOMERASE FKBP20-2, CHLOROPLASTIC"/>
    <property type="match status" value="1"/>
</dbReference>
<dbReference type="EMBL" id="AP019298">
    <property type="protein sequence ID" value="BBG97306.1"/>
    <property type="molecule type" value="Genomic_DNA"/>
</dbReference>
<sequence>MYLLVYEKTQKLQPNREHNYVLLIFLVNIYLLTNRILPASLLRIHLIQNKQIIQCCSSHDLRHDRSGAKSGGMSRYEENVNRRLLLFLSVTTSLFPTLSSSGKTKSKSQFDERRLLEQNKRIQKENNAPEDFPSFIREGFQVQVVTPENYTKCDSGLIYRDFVVGEGDFPQAGQQVMFHYVGYNESGRRIDSSYTQGSPARIRMGTNALVPGPSTFFSSKQFEVFDVELLSIQNCRRRTVLAFYSDFSTNHLSIVGFFCSLRPGIMVGNKGKIKGNSRNSLETRQGNKTGALSNFNCIAKDTEENASVPARSYAV</sequence>
<keyword evidence="2" id="KW-1133">Transmembrane helix</keyword>
<evidence type="ECO:0000256" key="1">
    <source>
        <dbReference type="PROSITE-ProRule" id="PRU00277"/>
    </source>
</evidence>
<organism evidence="4">
    <name type="scientific">Prunus dulcis</name>
    <name type="common">Almond</name>
    <name type="synonym">Amygdalus dulcis</name>
    <dbReference type="NCBI Taxonomy" id="3755"/>
    <lineage>
        <taxon>Eukaryota</taxon>
        <taxon>Viridiplantae</taxon>
        <taxon>Streptophyta</taxon>
        <taxon>Embryophyta</taxon>
        <taxon>Tracheophyta</taxon>
        <taxon>Spermatophyta</taxon>
        <taxon>Magnoliopsida</taxon>
        <taxon>eudicotyledons</taxon>
        <taxon>Gunneridae</taxon>
        <taxon>Pentapetalae</taxon>
        <taxon>rosids</taxon>
        <taxon>fabids</taxon>
        <taxon>Rosales</taxon>
        <taxon>Rosaceae</taxon>
        <taxon>Amygdaloideae</taxon>
        <taxon>Amygdaleae</taxon>
        <taxon>Prunus</taxon>
    </lineage>
</organism>
<gene>
    <name evidence="4" type="ORF">Prudu_006386</name>
</gene>
<dbReference type="SUPFAM" id="SSF54534">
    <property type="entry name" value="FKBP-like"/>
    <property type="match status" value="1"/>
</dbReference>
<keyword evidence="2" id="KW-0812">Transmembrane</keyword>
<keyword evidence="2" id="KW-0472">Membrane</keyword>
<dbReference type="AlphaFoldDB" id="A0A4Y1QZL0"/>
<proteinExistence type="predicted"/>
<dbReference type="Pfam" id="PF00254">
    <property type="entry name" value="FKBP_C"/>
    <property type="match status" value="1"/>
</dbReference>